<dbReference type="Gene3D" id="3.40.50.720">
    <property type="entry name" value="NAD(P)-binding Rossmann-like Domain"/>
    <property type="match status" value="1"/>
</dbReference>
<accession>A0AAW1QD59</accession>
<evidence type="ECO:0000313" key="4">
    <source>
        <dbReference type="Proteomes" id="UP001438707"/>
    </source>
</evidence>
<name>A0AAW1QD59_9CHLO</name>
<dbReference type="Proteomes" id="UP001438707">
    <property type="component" value="Unassembled WGS sequence"/>
</dbReference>
<evidence type="ECO:0000256" key="1">
    <source>
        <dbReference type="SAM" id="MobiDB-lite"/>
    </source>
</evidence>
<dbReference type="PANTHER" id="PTHR47711">
    <property type="entry name" value="PROTEIN PLASTID TRANSCRIPTIONALLY ACTIVE 16, CHLOROPLASTIC"/>
    <property type="match status" value="1"/>
</dbReference>
<keyword evidence="4" id="KW-1185">Reference proteome</keyword>
<feature type="compositionally biased region" description="Low complexity" evidence="1">
    <location>
        <begin position="421"/>
        <end position="433"/>
    </location>
</feature>
<protein>
    <recommendedName>
        <fullName evidence="2">NAD(P)-binding domain-containing protein</fullName>
    </recommendedName>
</protein>
<dbReference type="EMBL" id="JALJOS010000048">
    <property type="protein sequence ID" value="KAK9819343.1"/>
    <property type="molecule type" value="Genomic_DNA"/>
</dbReference>
<dbReference type="PANTHER" id="PTHR47711:SF2">
    <property type="entry name" value="PROTEIN PLASTID TRANSCRIPTIONALLY ACTIVE 16, CHLOROPLASTIC"/>
    <property type="match status" value="1"/>
</dbReference>
<sequence length="468" mass="47194">MICSQPRLRGAPGLPQARLATSSWTRTGPVDGLLPSGSRLAGRRQLHRQHSVPSARRCSLCVRAAGGLFGGSNEVFVAGAAGQLGVRVVLQLLDAGIKVAAGVPDKEEAQNLLNFAKTYELIKKDNQSKLRLVEVDPTTLVSSIPAGGTVLAVAGDSTSGKGIDARLASGALSAAKEAGAKRFVLITPQGGAASGGGLLGLFGLGGGGGSNGRSSLEQEVISSGLSFVIIRHGKNDFSSSKSRGGSAGLQLGPEGSLPTGASYQPQQVAAATAGALQQAASNVILEAWADPSAPYTPVADLLGPVLPSAAVEDAAEVSRPEPEPAAQQEEESPKPKRKGGLLGANRGSLKAAQNGSEPEDEKPAAGLFGGRSAWASKRSAEAEDDSSSPSPGGVLGGLLGGAKQEAQSVQPDGKSARKAAARASKAQAAAAKQSGRKAGDRPGDEEESGGSWLSLLGIGQKTSFVDEE</sequence>
<feature type="region of interest" description="Disordered" evidence="1">
    <location>
        <begin position="312"/>
        <end position="468"/>
    </location>
</feature>
<feature type="region of interest" description="Disordered" evidence="1">
    <location>
        <begin position="237"/>
        <end position="261"/>
    </location>
</feature>
<gene>
    <name evidence="3" type="ORF">WJX74_008712</name>
</gene>
<dbReference type="Pfam" id="PF13460">
    <property type="entry name" value="NAD_binding_10"/>
    <property type="match status" value="1"/>
</dbReference>
<dbReference type="SUPFAM" id="SSF51735">
    <property type="entry name" value="NAD(P)-binding Rossmann-fold domains"/>
    <property type="match status" value="1"/>
</dbReference>
<comment type="caution">
    <text evidence="3">The sequence shown here is derived from an EMBL/GenBank/DDBJ whole genome shotgun (WGS) entry which is preliminary data.</text>
</comment>
<reference evidence="3 4" key="1">
    <citation type="journal article" date="2024" name="Nat. Commun.">
        <title>Phylogenomics reveals the evolutionary origins of lichenization in chlorophyte algae.</title>
        <authorList>
            <person name="Puginier C."/>
            <person name="Libourel C."/>
            <person name="Otte J."/>
            <person name="Skaloud P."/>
            <person name="Haon M."/>
            <person name="Grisel S."/>
            <person name="Petersen M."/>
            <person name="Berrin J.G."/>
            <person name="Delaux P.M."/>
            <person name="Dal Grande F."/>
            <person name="Keller J."/>
        </authorList>
    </citation>
    <scope>NUCLEOTIDE SEQUENCE [LARGE SCALE GENOMIC DNA]</scope>
    <source>
        <strain evidence="3 4">SAG 2145</strain>
    </source>
</reference>
<evidence type="ECO:0000313" key="3">
    <source>
        <dbReference type="EMBL" id="KAK9819343.1"/>
    </source>
</evidence>
<evidence type="ECO:0000259" key="2">
    <source>
        <dbReference type="Pfam" id="PF13460"/>
    </source>
</evidence>
<proteinExistence type="predicted"/>
<dbReference type="AlphaFoldDB" id="A0AAW1QD59"/>
<feature type="domain" description="NAD(P)-binding" evidence="2">
    <location>
        <begin position="79"/>
        <end position="278"/>
    </location>
</feature>
<organism evidence="3 4">
    <name type="scientific">Apatococcus lobatus</name>
    <dbReference type="NCBI Taxonomy" id="904363"/>
    <lineage>
        <taxon>Eukaryota</taxon>
        <taxon>Viridiplantae</taxon>
        <taxon>Chlorophyta</taxon>
        <taxon>core chlorophytes</taxon>
        <taxon>Trebouxiophyceae</taxon>
        <taxon>Chlorellales</taxon>
        <taxon>Chlorellaceae</taxon>
        <taxon>Apatococcus</taxon>
    </lineage>
</organism>
<dbReference type="InterPro" id="IPR036291">
    <property type="entry name" value="NAD(P)-bd_dom_sf"/>
</dbReference>
<dbReference type="InterPro" id="IPR016040">
    <property type="entry name" value="NAD(P)-bd_dom"/>
</dbReference>